<dbReference type="Pfam" id="PF00106">
    <property type="entry name" value="adh_short"/>
    <property type="match status" value="1"/>
</dbReference>
<dbReference type="PANTHER" id="PTHR44169">
    <property type="entry name" value="NADPH-DEPENDENT 1-ACYLDIHYDROXYACETONE PHOSPHATE REDUCTASE"/>
    <property type="match status" value="1"/>
</dbReference>
<dbReference type="GO" id="GO:0004806">
    <property type="term" value="F:triacylglycerol lipase activity"/>
    <property type="evidence" value="ECO:0007669"/>
    <property type="project" value="TreeGrafter"/>
</dbReference>
<reference evidence="5 6" key="1">
    <citation type="journal article" date="2019" name="New Phytol.">
        <title>Comparative genomics reveals unique wood-decay strategies and fruiting body development in the Schizophyllaceae.</title>
        <authorList>
            <person name="Almasi E."/>
            <person name="Sahu N."/>
            <person name="Krizsan K."/>
            <person name="Balint B."/>
            <person name="Kovacs G.M."/>
            <person name="Kiss B."/>
            <person name="Cseklye J."/>
            <person name="Drula E."/>
            <person name="Henrissat B."/>
            <person name="Nagy I."/>
            <person name="Chovatia M."/>
            <person name="Adam C."/>
            <person name="LaButti K."/>
            <person name="Lipzen A."/>
            <person name="Riley R."/>
            <person name="Grigoriev I.V."/>
            <person name="Nagy L.G."/>
        </authorList>
    </citation>
    <scope>NUCLEOTIDE SEQUENCE [LARGE SCALE GENOMIC DNA]</scope>
    <source>
        <strain evidence="5 6">NL-1724</strain>
    </source>
</reference>
<protein>
    <recommendedName>
        <fullName evidence="7">Oxidoreductase</fullName>
    </recommendedName>
</protein>
<dbReference type="PANTHER" id="PTHR44169:SF6">
    <property type="entry name" value="NADPH-DEPENDENT 1-ACYLDIHYDROXYACETONE PHOSPHATE REDUCTASE"/>
    <property type="match status" value="1"/>
</dbReference>
<dbReference type="GO" id="GO:0005811">
    <property type="term" value="C:lipid droplet"/>
    <property type="evidence" value="ECO:0007669"/>
    <property type="project" value="TreeGrafter"/>
</dbReference>
<name>A0A550CQ07_9AGAR</name>
<dbReference type="STRING" id="97359.A0A550CQ07"/>
<evidence type="ECO:0000313" key="5">
    <source>
        <dbReference type="EMBL" id="TRM66892.1"/>
    </source>
</evidence>
<dbReference type="InterPro" id="IPR036291">
    <property type="entry name" value="NAD(P)-bd_dom_sf"/>
</dbReference>
<dbReference type="OrthoDB" id="2102561at2759"/>
<dbReference type="GO" id="GO:0019433">
    <property type="term" value="P:triglyceride catabolic process"/>
    <property type="evidence" value="ECO:0007669"/>
    <property type="project" value="TreeGrafter"/>
</dbReference>
<evidence type="ECO:0000256" key="4">
    <source>
        <dbReference type="RuleBase" id="RU000363"/>
    </source>
</evidence>
<evidence type="ECO:0000256" key="1">
    <source>
        <dbReference type="ARBA" id="ARBA00006484"/>
    </source>
</evidence>
<keyword evidence="2" id="KW-0521">NADP</keyword>
<comment type="caution">
    <text evidence="5">The sequence shown here is derived from an EMBL/GenBank/DDBJ whole genome shotgun (WGS) entry which is preliminary data.</text>
</comment>
<dbReference type="InterPro" id="IPR002347">
    <property type="entry name" value="SDR_fam"/>
</dbReference>
<dbReference type="PRINTS" id="PR00080">
    <property type="entry name" value="SDRFAMILY"/>
</dbReference>
<gene>
    <name evidence="5" type="ORF">BD626DRAFT_484117</name>
</gene>
<dbReference type="GO" id="GO:0005783">
    <property type="term" value="C:endoplasmic reticulum"/>
    <property type="evidence" value="ECO:0007669"/>
    <property type="project" value="TreeGrafter"/>
</dbReference>
<dbReference type="CDD" id="cd05374">
    <property type="entry name" value="17beta-HSD-like_SDR_c"/>
    <property type="match status" value="1"/>
</dbReference>
<dbReference type="SUPFAM" id="SSF51735">
    <property type="entry name" value="NAD(P)-binding Rossmann-fold domains"/>
    <property type="match status" value="1"/>
</dbReference>
<dbReference type="InterPro" id="IPR020904">
    <property type="entry name" value="Sc_DH/Rdtase_CS"/>
</dbReference>
<dbReference type="Gene3D" id="3.40.50.720">
    <property type="entry name" value="NAD(P)-binding Rossmann-like Domain"/>
    <property type="match status" value="1"/>
</dbReference>
<keyword evidence="6" id="KW-1185">Reference proteome</keyword>
<evidence type="ECO:0008006" key="7">
    <source>
        <dbReference type="Google" id="ProtNLM"/>
    </source>
</evidence>
<dbReference type="GO" id="GO:0006654">
    <property type="term" value="P:phosphatidic acid biosynthetic process"/>
    <property type="evidence" value="ECO:0007669"/>
    <property type="project" value="TreeGrafter"/>
</dbReference>
<dbReference type="Proteomes" id="UP000320762">
    <property type="component" value="Unassembled WGS sequence"/>
</dbReference>
<dbReference type="AlphaFoldDB" id="A0A550CQ07"/>
<evidence type="ECO:0000313" key="6">
    <source>
        <dbReference type="Proteomes" id="UP000320762"/>
    </source>
</evidence>
<organism evidence="5 6">
    <name type="scientific">Schizophyllum amplum</name>
    <dbReference type="NCBI Taxonomy" id="97359"/>
    <lineage>
        <taxon>Eukaryota</taxon>
        <taxon>Fungi</taxon>
        <taxon>Dikarya</taxon>
        <taxon>Basidiomycota</taxon>
        <taxon>Agaricomycotina</taxon>
        <taxon>Agaricomycetes</taxon>
        <taxon>Agaricomycetidae</taxon>
        <taxon>Agaricales</taxon>
        <taxon>Schizophyllaceae</taxon>
        <taxon>Schizophyllum</taxon>
    </lineage>
</organism>
<comment type="similarity">
    <text evidence="1 4">Belongs to the short-chain dehydrogenases/reductases (SDR) family.</text>
</comment>
<dbReference type="EMBL" id="VDMD01000003">
    <property type="protein sequence ID" value="TRM66892.1"/>
    <property type="molecule type" value="Genomic_DNA"/>
</dbReference>
<dbReference type="PRINTS" id="PR00081">
    <property type="entry name" value="GDHRDH"/>
</dbReference>
<proteinExistence type="inferred from homology"/>
<evidence type="ECO:0000256" key="2">
    <source>
        <dbReference type="ARBA" id="ARBA00022857"/>
    </source>
</evidence>
<sequence length="293" mass="31522">MDMQSSTNSKKIVLITGCSSGIGAALAREFLAQGFHVIATARRVDALSELTALGATTIALDVGNDDSVERAKEAVATLTGGKLDILINNAGMSEGHSPGSDIAIPNVQAMFNTNVFGPMRMVKAFTPMLVAAGDGRIANLGSVTGTMAYPFASVYASTKGSLHSWNDAIRVELAPLGIKVINLCTGGVKTNIASQAPPRVLPEDSFYKSIEQQILKIRRETVESDAMPAADYAKQVVAAVTRKQPPLWLWAGTSSWKIWFITTFMPRWFMDVTWTKRFGLAALSERVALKKVL</sequence>
<dbReference type="PROSITE" id="PS00061">
    <property type="entry name" value="ADH_SHORT"/>
    <property type="match status" value="1"/>
</dbReference>
<evidence type="ECO:0000256" key="3">
    <source>
        <dbReference type="ARBA" id="ARBA00023002"/>
    </source>
</evidence>
<keyword evidence="3" id="KW-0560">Oxidoreductase</keyword>
<accession>A0A550CQ07</accession>
<dbReference type="GO" id="GO:0000140">
    <property type="term" value="F:acylglycerone-phosphate reductase (NADP+) activity"/>
    <property type="evidence" value="ECO:0007669"/>
    <property type="project" value="TreeGrafter"/>
</dbReference>